<dbReference type="AlphaFoldDB" id="A0AAQ3KBW7"/>
<gene>
    <name evidence="1" type="ORF">Cni_G13079</name>
</gene>
<proteinExistence type="predicted"/>
<keyword evidence="2" id="KW-1185">Reference proteome</keyword>
<dbReference type="EMBL" id="CP136893">
    <property type="protein sequence ID" value="WOL04358.1"/>
    <property type="molecule type" value="Genomic_DNA"/>
</dbReference>
<name>A0AAQ3KBW7_9LILI</name>
<evidence type="ECO:0000313" key="2">
    <source>
        <dbReference type="Proteomes" id="UP001327560"/>
    </source>
</evidence>
<reference evidence="1 2" key="1">
    <citation type="submission" date="2023-10" db="EMBL/GenBank/DDBJ databases">
        <title>Chromosome-scale genome assembly provides insights into flower coloration mechanisms of Canna indica.</title>
        <authorList>
            <person name="Li C."/>
        </authorList>
    </citation>
    <scope>NUCLEOTIDE SEQUENCE [LARGE SCALE GENOMIC DNA]</scope>
    <source>
        <tissue evidence="1">Flower</tissue>
    </source>
</reference>
<protein>
    <submittedName>
        <fullName evidence="1">Uncharacterized protein</fullName>
    </submittedName>
</protein>
<dbReference type="Proteomes" id="UP001327560">
    <property type="component" value="Chromosome 4"/>
</dbReference>
<accession>A0AAQ3KBW7</accession>
<sequence>MAMANEVSDGEEAMREAAQGLLEGICRQGLCLLKNDAVDFHRLSYSGGNDEDAVIGSPINSDLFQCLCCFGDDAQKSNRKRHFFEPHHFVLNCHECSVREILLPCKGQTAALADITKLIDSDLSKSRKEWSQFEHEITEAGVEIEHIIFEEIRDKTLLEILF</sequence>
<evidence type="ECO:0000313" key="1">
    <source>
        <dbReference type="EMBL" id="WOL04358.1"/>
    </source>
</evidence>
<organism evidence="1 2">
    <name type="scientific">Canna indica</name>
    <name type="common">Indian-shot</name>
    <dbReference type="NCBI Taxonomy" id="4628"/>
    <lineage>
        <taxon>Eukaryota</taxon>
        <taxon>Viridiplantae</taxon>
        <taxon>Streptophyta</taxon>
        <taxon>Embryophyta</taxon>
        <taxon>Tracheophyta</taxon>
        <taxon>Spermatophyta</taxon>
        <taxon>Magnoliopsida</taxon>
        <taxon>Liliopsida</taxon>
        <taxon>Zingiberales</taxon>
        <taxon>Cannaceae</taxon>
        <taxon>Canna</taxon>
    </lineage>
</organism>